<evidence type="ECO:0000313" key="10">
    <source>
        <dbReference type="Proteomes" id="UP001497623"/>
    </source>
</evidence>
<dbReference type="PANTHER" id="PTHR31158">
    <property type="entry name" value="DUAL OXIDASE 2"/>
    <property type="match status" value="1"/>
</dbReference>
<evidence type="ECO:0000256" key="8">
    <source>
        <dbReference type="SAM" id="Phobius"/>
    </source>
</evidence>
<feature type="transmembrane region" description="Helical" evidence="8">
    <location>
        <begin position="74"/>
        <end position="94"/>
    </location>
</feature>
<evidence type="ECO:0008006" key="11">
    <source>
        <dbReference type="Google" id="ProtNLM"/>
    </source>
</evidence>
<accession>A0AAV2Q3J4</accession>
<dbReference type="PANTHER" id="PTHR31158:SF1">
    <property type="entry name" value="DOXA1 FACTOR-RELATED"/>
    <property type="match status" value="1"/>
</dbReference>
<evidence type="ECO:0000256" key="4">
    <source>
        <dbReference type="ARBA" id="ARBA00022989"/>
    </source>
</evidence>
<keyword evidence="6" id="KW-0325">Glycoprotein</keyword>
<evidence type="ECO:0000256" key="5">
    <source>
        <dbReference type="ARBA" id="ARBA00023136"/>
    </source>
</evidence>
<gene>
    <name evidence="9" type="ORF">MNOR_LOCUS7463</name>
</gene>
<evidence type="ECO:0000313" key="9">
    <source>
        <dbReference type="EMBL" id="CAL4068897.1"/>
    </source>
</evidence>
<evidence type="ECO:0000256" key="2">
    <source>
        <dbReference type="ARBA" id="ARBA00009816"/>
    </source>
</evidence>
<comment type="caution">
    <text evidence="9">The sequence shown here is derived from an EMBL/GenBank/DDBJ whole genome shotgun (WGS) entry which is preliminary data.</text>
</comment>
<feature type="compositionally biased region" description="Basic residues" evidence="7">
    <location>
        <begin position="353"/>
        <end position="367"/>
    </location>
</feature>
<evidence type="ECO:0000256" key="1">
    <source>
        <dbReference type="ARBA" id="ARBA00004141"/>
    </source>
</evidence>
<dbReference type="EMBL" id="CAXKWB010003299">
    <property type="protein sequence ID" value="CAL4068897.1"/>
    <property type="molecule type" value="Genomic_DNA"/>
</dbReference>
<keyword evidence="5 8" id="KW-0472">Membrane</keyword>
<keyword evidence="3 8" id="KW-0812">Transmembrane</keyword>
<proteinExistence type="inferred from homology"/>
<keyword evidence="4 8" id="KW-1133">Transmembrane helix</keyword>
<comment type="subcellular location">
    <subcellularLocation>
        <location evidence="1">Membrane</location>
        <topology evidence="1">Multi-pass membrane protein</topology>
    </subcellularLocation>
</comment>
<comment type="similarity">
    <text evidence="2">Belongs to the DUOXA family.</text>
</comment>
<keyword evidence="10" id="KW-1185">Reference proteome</keyword>
<name>A0AAV2Q3J4_MEGNR</name>
<feature type="region of interest" description="Disordered" evidence="7">
    <location>
        <begin position="515"/>
        <end position="550"/>
    </location>
</feature>
<protein>
    <recommendedName>
        <fullName evidence="11">Dual oxidase maturation factor 1</fullName>
    </recommendedName>
</protein>
<dbReference type="GO" id="GO:0005789">
    <property type="term" value="C:endoplasmic reticulum membrane"/>
    <property type="evidence" value="ECO:0007669"/>
    <property type="project" value="InterPro"/>
</dbReference>
<feature type="compositionally biased region" description="Low complexity" evidence="7">
    <location>
        <begin position="330"/>
        <end position="339"/>
    </location>
</feature>
<feature type="transmembrane region" description="Helical" evidence="8">
    <location>
        <begin position="212"/>
        <end position="232"/>
    </location>
</feature>
<feature type="transmembrane region" description="Helical" evidence="8">
    <location>
        <begin position="43"/>
        <end position="62"/>
    </location>
</feature>
<organism evidence="9 10">
    <name type="scientific">Meganyctiphanes norvegica</name>
    <name type="common">Northern krill</name>
    <name type="synonym">Thysanopoda norvegica</name>
    <dbReference type="NCBI Taxonomy" id="48144"/>
    <lineage>
        <taxon>Eukaryota</taxon>
        <taxon>Metazoa</taxon>
        <taxon>Ecdysozoa</taxon>
        <taxon>Arthropoda</taxon>
        <taxon>Crustacea</taxon>
        <taxon>Multicrustacea</taxon>
        <taxon>Malacostraca</taxon>
        <taxon>Eumalacostraca</taxon>
        <taxon>Eucarida</taxon>
        <taxon>Euphausiacea</taxon>
        <taxon>Euphausiidae</taxon>
        <taxon>Meganyctiphanes</taxon>
    </lineage>
</organism>
<dbReference type="AlphaFoldDB" id="A0AAV2Q3J4"/>
<feature type="compositionally biased region" description="Polar residues" evidence="7">
    <location>
        <begin position="539"/>
        <end position="550"/>
    </location>
</feature>
<feature type="region of interest" description="Disordered" evidence="7">
    <location>
        <begin position="328"/>
        <end position="367"/>
    </location>
</feature>
<feature type="compositionally biased region" description="Basic and acidic residues" evidence="7">
    <location>
        <begin position="522"/>
        <end position="533"/>
    </location>
</feature>
<evidence type="ECO:0000256" key="6">
    <source>
        <dbReference type="ARBA" id="ARBA00023180"/>
    </source>
</evidence>
<dbReference type="Proteomes" id="UP001497623">
    <property type="component" value="Unassembled WGS sequence"/>
</dbReference>
<feature type="transmembrane region" description="Helical" evidence="8">
    <location>
        <begin position="280"/>
        <end position="307"/>
    </location>
</feature>
<feature type="transmembrane region" description="Helical" evidence="8">
    <location>
        <begin position="239"/>
        <end position="260"/>
    </location>
</feature>
<feature type="non-terminal residue" evidence="9">
    <location>
        <position position="550"/>
    </location>
</feature>
<dbReference type="InterPro" id="IPR018469">
    <property type="entry name" value="Dual_oxidase_maturation_fac"/>
</dbReference>
<dbReference type="Pfam" id="PF10204">
    <property type="entry name" value="DuoxA"/>
    <property type="match status" value="1"/>
</dbReference>
<evidence type="ECO:0000256" key="3">
    <source>
        <dbReference type="ARBA" id="ARBA00022692"/>
    </source>
</evidence>
<reference evidence="9 10" key="1">
    <citation type="submission" date="2024-05" db="EMBL/GenBank/DDBJ databases">
        <authorList>
            <person name="Wallberg A."/>
        </authorList>
    </citation>
    <scope>NUCLEOTIDE SEQUENCE [LARGE SCALE GENOMIC DNA]</scope>
</reference>
<dbReference type="GO" id="GO:0015031">
    <property type="term" value="P:protein transport"/>
    <property type="evidence" value="ECO:0007669"/>
    <property type="project" value="InterPro"/>
</dbReference>
<sequence length="550" mass="62110">MRLRYMTWCVGFAMSSGWFDLGRTPPFPSQYAENKTPVTVDVLEVGLMVAFLVVFVSIFFLLPSVPGIKRFLYFSRCTVTLLLGLTIMLCNFGQNWEVAVVNSKMPYRAGTAQEVTAEIGVRMGLRGLNITLKNTTQLEGDLRGETINYNERFFWTWSQGRPGFGPFAGEIQRQYRAAQHRGSPIPILWVAEYFTIDGEGLRWGRHYRHAGWYAHICVWAALPSWLLTIILFKMVIKYGAFWLFLTGSFLLSAAIIWATHRNPFELNIPFEHGFLVTQFGIHWYLALIVGSLCMTIGLIIFILDFYFHPQLSTFFTIDPNNILESDYSEETSSSSLAPPSDEHEMEEIGQQPVHRRQVRLRGHGSSHKNWKKYGLADNNINRVSLIPENGHRNSAYVSDDELSHENPAALVEEIIPTKQHPARNQSTTEETKLLTETDARNVEEGNSSIFGSTYGAVEDKEEVLVSVELNKTYTVEDKKFSKLDEDHSDGVATSETIMIEETDPVDDISIHISPEDAVASRSSRDSAHIDTPIKRPLISTATAIPPSNES</sequence>
<evidence type="ECO:0000256" key="7">
    <source>
        <dbReference type="SAM" id="MobiDB-lite"/>
    </source>
</evidence>